<proteinExistence type="predicted"/>
<name>A0A2X3L229_9BACT</name>
<dbReference type="KEGG" id="bana:BARAN1_0836"/>
<sequence length="197" mass="20920">MRIKVGVIALASVLAVGMGALGQAKLESFPQGTTTMAFRIVAEDLSEPQALELQVIAHPDGTYTVRMVLEASGTADQLSAFGFVFGAAGLLYGGGQDVSLAALQTLMDQRTRLQEGQEYALPGGGSFTDVAFVTIAGVQCIEGTIVDPRAPDAKTTVAFSLSHPVYTTPRVFVERRRDGRWQTVFSLELVGYTFVAG</sequence>
<organism evidence="1 2">
    <name type="scientific">Candidatus Bipolaricaulis anaerobius</name>
    <dbReference type="NCBI Taxonomy" id="2026885"/>
    <lineage>
        <taxon>Bacteria</taxon>
        <taxon>Candidatus Bipolaricaulota</taxon>
        <taxon>Candidatus Bipolaricaulia</taxon>
        <taxon>Candidatus Bipolaricaulales</taxon>
        <taxon>Candidatus Bipolaricaulaceae</taxon>
        <taxon>Candidatus Bipolaricaulis</taxon>
    </lineage>
</organism>
<evidence type="ECO:0000313" key="2">
    <source>
        <dbReference type="Proteomes" id="UP000249818"/>
    </source>
</evidence>
<dbReference type="EMBL" id="LS483254">
    <property type="protein sequence ID" value="SQD92860.1"/>
    <property type="molecule type" value="Genomic_DNA"/>
</dbReference>
<accession>A0A2X3L229</accession>
<dbReference type="AlphaFoldDB" id="A0A2X3L229"/>
<keyword evidence="2" id="KW-1185">Reference proteome</keyword>
<gene>
    <name evidence="1" type="ORF">BARAN1_0836</name>
</gene>
<evidence type="ECO:0000313" key="1">
    <source>
        <dbReference type="EMBL" id="SQD92860.1"/>
    </source>
</evidence>
<protein>
    <submittedName>
        <fullName evidence="1">Uncharacterized protein</fullName>
    </submittedName>
</protein>
<reference evidence="2" key="1">
    <citation type="submission" date="2018-05" db="EMBL/GenBank/DDBJ databases">
        <authorList>
            <person name="Hao L."/>
        </authorList>
    </citation>
    <scope>NUCLEOTIDE SEQUENCE [LARGE SCALE GENOMIC DNA]</scope>
</reference>
<dbReference type="Proteomes" id="UP000249818">
    <property type="component" value="Chromosome BARAN1"/>
</dbReference>
<dbReference type="RefSeq" id="WP_122031138.1">
    <property type="nucleotide sequence ID" value="NZ_LS483254.1"/>
</dbReference>